<feature type="domain" description="Aminoglycoside phosphotransferase" evidence="1">
    <location>
        <begin position="30"/>
        <end position="130"/>
    </location>
</feature>
<accession>A0A1E5IZH9</accession>
<gene>
    <name evidence="3" type="ORF">BEL05_17100</name>
    <name evidence="2" type="ORF">TUM3794_23000</name>
</gene>
<protein>
    <submittedName>
        <fullName evidence="3">Serine/threonine protein phosphatase</fullName>
    </submittedName>
</protein>
<dbReference type="AlphaFoldDB" id="A0A1E5IZH9"/>
<organism evidence="3 4">
    <name type="scientific">Shewanella colwelliana</name>
    <name type="common">Alteromonas colwelliana</name>
    <dbReference type="NCBI Taxonomy" id="23"/>
    <lineage>
        <taxon>Bacteria</taxon>
        <taxon>Pseudomonadati</taxon>
        <taxon>Pseudomonadota</taxon>
        <taxon>Gammaproteobacteria</taxon>
        <taxon>Alteromonadales</taxon>
        <taxon>Shewanellaceae</taxon>
        <taxon>Shewanella</taxon>
    </lineage>
</organism>
<evidence type="ECO:0000259" key="1">
    <source>
        <dbReference type="Pfam" id="PF01636"/>
    </source>
</evidence>
<evidence type="ECO:0000313" key="2">
    <source>
        <dbReference type="EMBL" id="GIU41601.1"/>
    </source>
</evidence>
<dbReference type="RefSeq" id="WP_028764875.1">
    <property type="nucleotide sequence ID" value="NZ_BPEU01000015.1"/>
</dbReference>
<dbReference type="SUPFAM" id="SSF56112">
    <property type="entry name" value="Protein kinase-like (PK-like)"/>
    <property type="match status" value="1"/>
</dbReference>
<name>A0A1E5IZH9_SHECO</name>
<dbReference type="Pfam" id="PF01636">
    <property type="entry name" value="APH"/>
    <property type="match status" value="1"/>
</dbReference>
<evidence type="ECO:0000313" key="5">
    <source>
        <dbReference type="Proteomes" id="UP000773469"/>
    </source>
</evidence>
<dbReference type="EMBL" id="MCBT01000001">
    <property type="protein sequence ID" value="OEG75930.1"/>
    <property type="molecule type" value="Genomic_DNA"/>
</dbReference>
<proteinExistence type="predicted"/>
<dbReference type="InterPro" id="IPR011009">
    <property type="entry name" value="Kinase-like_dom_sf"/>
</dbReference>
<reference evidence="3 4" key="1">
    <citation type="submission" date="2016-07" db="EMBL/GenBank/DDBJ databases">
        <title>Whole-genome of two Shewanella species isolated from a digestive organ of sea cucumber Apostichopus japonicus Selenka 1867.</title>
        <authorList>
            <person name="Hong H.-H."/>
            <person name="Choi H."/>
            <person name="Cheon S."/>
            <person name="Oh J.-S."/>
            <person name="Lee H.-G."/>
            <person name="Park C."/>
        </authorList>
    </citation>
    <scope>NUCLEOTIDE SEQUENCE [LARGE SCALE GENOMIC DNA]</scope>
    <source>
        <strain evidence="3 4">CSB03KR</strain>
    </source>
</reference>
<sequence length="236" mass="26727">MTTSAIQTVIDQLLSTKKGERVVSFEFEGNRYWLKQTEQLTGAMRWLKSKPHESLQLEIETLLTLAHKGAPVPELVSYGEGYLVVADVGSPVNYWLANSPSDVQLTQILQDSGTALAKLHQQGLAHGRPALRDICWKAGKVAFIDFEANQRDDDITAQQQRDLLVYIHSLYRYIGPYPEKVEPAITAYRSAGGEALWQACQQKMRGWQWLNYLIAPLKTIGGKDLRPIYWLLKHFA</sequence>
<dbReference type="InterPro" id="IPR002575">
    <property type="entry name" value="Aminoglycoside_PTrfase"/>
</dbReference>
<dbReference type="EMBL" id="BPEU01000015">
    <property type="protein sequence ID" value="GIU41601.1"/>
    <property type="molecule type" value="Genomic_DNA"/>
</dbReference>
<dbReference type="Proteomes" id="UP000773469">
    <property type="component" value="Unassembled WGS sequence"/>
</dbReference>
<evidence type="ECO:0000313" key="4">
    <source>
        <dbReference type="Proteomes" id="UP000095230"/>
    </source>
</evidence>
<comment type="caution">
    <text evidence="3">The sequence shown here is derived from an EMBL/GenBank/DDBJ whole genome shotgun (WGS) entry which is preliminary data.</text>
</comment>
<evidence type="ECO:0000313" key="3">
    <source>
        <dbReference type="EMBL" id="OEG75930.1"/>
    </source>
</evidence>
<reference evidence="2 5" key="2">
    <citation type="submission" date="2021-05" db="EMBL/GenBank/DDBJ databases">
        <title>Molecular characterization for Shewanella algae harboring chromosomal blaOXA-55-like strains isolated from clinical and environment sample.</title>
        <authorList>
            <person name="Ohama Y."/>
            <person name="Aoki K."/>
            <person name="Harada S."/>
            <person name="Moriya K."/>
            <person name="Ishii Y."/>
            <person name="Tateda K."/>
        </authorList>
    </citation>
    <scope>NUCLEOTIDE SEQUENCE [LARGE SCALE GENOMIC DNA]</scope>
    <source>
        <strain evidence="2 5">MBTL60-118</strain>
    </source>
</reference>
<dbReference type="STRING" id="23.BEL05_17100"/>
<dbReference type="OrthoDB" id="5564772at2"/>
<keyword evidence="5" id="KW-1185">Reference proteome</keyword>
<dbReference type="Proteomes" id="UP000095230">
    <property type="component" value="Unassembled WGS sequence"/>
</dbReference>